<reference evidence="2 3" key="1">
    <citation type="journal article" date="2022" name="BMC Genomics">
        <title>Comparative genome analysis of mycobacteria focusing on tRNA and non-coding RNA.</title>
        <authorList>
            <person name="Behra P.R.K."/>
            <person name="Pettersson B.M.F."/>
            <person name="Ramesh M."/>
            <person name="Das S."/>
            <person name="Dasgupta S."/>
            <person name="Kirsebom L.A."/>
        </authorList>
    </citation>
    <scope>NUCLEOTIDE SEQUENCE [LARGE SCALE GENOMIC DNA]</scope>
    <source>
        <strain evidence="2 3">DSM 44078</strain>
    </source>
</reference>
<name>A0ABT3CM88_9MYCO</name>
<feature type="compositionally biased region" description="Polar residues" evidence="1">
    <location>
        <begin position="77"/>
        <end position="92"/>
    </location>
</feature>
<accession>A0ABT3CM88</accession>
<feature type="region of interest" description="Disordered" evidence="1">
    <location>
        <begin position="70"/>
        <end position="125"/>
    </location>
</feature>
<dbReference type="RefSeq" id="WP_264071956.1">
    <property type="nucleotide sequence ID" value="NZ_JACKTY010000051.1"/>
</dbReference>
<gene>
    <name evidence="2" type="ORF">H7J73_32145</name>
</gene>
<dbReference type="Proteomes" id="UP001526201">
    <property type="component" value="Unassembled WGS sequence"/>
</dbReference>
<evidence type="ECO:0000256" key="1">
    <source>
        <dbReference type="SAM" id="MobiDB-lite"/>
    </source>
</evidence>
<keyword evidence="3" id="KW-1185">Reference proteome</keyword>
<organism evidence="2 3">
    <name type="scientific">Mycolicibacterium komossense</name>
    <dbReference type="NCBI Taxonomy" id="1779"/>
    <lineage>
        <taxon>Bacteria</taxon>
        <taxon>Bacillati</taxon>
        <taxon>Actinomycetota</taxon>
        <taxon>Actinomycetes</taxon>
        <taxon>Mycobacteriales</taxon>
        <taxon>Mycobacteriaceae</taxon>
        <taxon>Mycolicibacterium</taxon>
    </lineage>
</organism>
<evidence type="ECO:0000313" key="3">
    <source>
        <dbReference type="Proteomes" id="UP001526201"/>
    </source>
</evidence>
<sequence>MARKQGFVPNRKNIGLILKEDSGIAAALDDIAEDAAAKAGGQVVKYVTDRQARSVVVDAEAQAIDGTATKAMGETAGQRSGRNQNGGFVSRSQWRRAFATGLSDAEERAKATSGGYSGLPERKQK</sequence>
<dbReference type="EMBL" id="JACKTY010000051">
    <property type="protein sequence ID" value="MCV7230669.1"/>
    <property type="molecule type" value="Genomic_DNA"/>
</dbReference>
<evidence type="ECO:0000313" key="2">
    <source>
        <dbReference type="EMBL" id="MCV7230669.1"/>
    </source>
</evidence>
<protein>
    <submittedName>
        <fullName evidence="2">Uncharacterized protein</fullName>
    </submittedName>
</protein>
<proteinExistence type="predicted"/>
<comment type="caution">
    <text evidence="2">The sequence shown here is derived from an EMBL/GenBank/DDBJ whole genome shotgun (WGS) entry which is preliminary data.</text>
</comment>